<sequence>MSKRKPSDSVENQFTGSIDGNVAPHGKIFVGLSGGTVALILAVVIVAILAVILLVDPAWHQSQSLPKSPASGSPIPGDDLKSSITSRQDGGANVSDYIPTQSEFSKYLANLQGQTRDAAYTSFWNRLHWVRVSDAYKISITNVGGTLATIEDIKPVVVKRKPALTAAWYENLGGAAPVEGTIASLDLDEHFPTLKTRSGGLFIQKSVPIKAGDTFNITINPSANESYCDYYFQVIYLVNGVQKTISIYDNLTSQTKDFEFSADLPLSRFKVVFKAHGFGYSENFN</sequence>
<gene>
    <name evidence="3" type="ORF">ACEZDJ_33030</name>
</gene>
<evidence type="ECO:0000313" key="3">
    <source>
        <dbReference type="EMBL" id="MFC1406128.1"/>
    </source>
</evidence>
<feature type="region of interest" description="Disordered" evidence="1">
    <location>
        <begin position="65"/>
        <end position="92"/>
    </location>
</feature>
<dbReference type="Proteomes" id="UP001592528">
    <property type="component" value="Unassembled WGS sequence"/>
</dbReference>
<protein>
    <submittedName>
        <fullName evidence="3">Uncharacterized protein</fullName>
    </submittedName>
</protein>
<comment type="caution">
    <text evidence="3">The sequence shown here is derived from an EMBL/GenBank/DDBJ whole genome shotgun (WGS) entry which is preliminary data.</text>
</comment>
<proteinExistence type="predicted"/>
<dbReference type="RefSeq" id="WP_157624054.1">
    <property type="nucleotide sequence ID" value="NZ_JBHEZZ010000026.1"/>
</dbReference>
<keyword evidence="2" id="KW-0812">Transmembrane</keyword>
<evidence type="ECO:0000256" key="2">
    <source>
        <dbReference type="SAM" id="Phobius"/>
    </source>
</evidence>
<feature type="transmembrane region" description="Helical" evidence="2">
    <location>
        <begin position="28"/>
        <end position="55"/>
    </location>
</feature>
<reference evidence="3 4" key="1">
    <citation type="submission" date="2024-09" db="EMBL/GenBank/DDBJ databases">
        <authorList>
            <person name="Lee S.D."/>
        </authorList>
    </citation>
    <scope>NUCLEOTIDE SEQUENCE [LARGE SCALE GENOMIC DNA]</scope>
    <source>
        <strain evidence="3 4">N1-5</strain>
    </source>
</reference>
<accession>A0ABV6UXE8</accession>
<name>A0ABV6UXE8_9ACTN</name>
<evidence type="ECO:0000256" key="1">
    <source>
        <dbReference type="SAM" id="MobiDB-lite"/>
    </source>
</evidence>
<keyword evidence="2" id="KW-1133">Transmembrane helix</keyword>
<dbReference type="EMBL" id="JBHEZZ010000026">
    <property type="protein sequence ID" value="MFC1406128.1"/>
    <property type="molecule type" value="Genomic_DNA"/>
</dbReference>
<organism evidence="3 4">
    <name type="scientific">Streptacidiphilus cavernicola</name>
    <dbReference type="NCBI Taxonomy" id="3342716"/>
    <lineage>
        <taxon>Bacteria</taxon>
        <taxon>Bacillati</taxon>
        <taxon>Actinomycetota</taxon>
        <taxon>Actinomycetes</taxon>
        <taxon>Kitasatosporales</taxon>
        <taxon>Streptomycetaceae</taxon>
        <taxon>Streptacidiphilus</taxon>
    </lineage>
</organism>
<keyword evidence="2" id="KW-0472">Membrane</keyword>
<evidence type="ECO:0000313" key="4">
    <source>
        <dbReference type="Proteomes" id="UP001592528"/>
    </source>
</evidence>
<keyword evidence="4" id="KW-1185">Reference proteome</keyword>